<name>A0A4P7CSD0_9BURK</name>
<accession>A0A4P7CSD0</accession>
<dbReference type="Gene3D" id="3.40.605.10">
    <property type="entry name" value="Aldehyde Dehydrogenase, Chain A, domain 1"/>
    <property type="match status" value="1"/>
</dbReference>
<protein>
    <submittedName>
        <fullName evidence="6">Aldehyde dehydrogenase</fullName>
    </submittedName>
</protein>
<keyword evidence="7" id="KW-1185">Reference proteome</keyword>
<evidence type="ECO:0000256" key="3">
    <source>
        <dbReference type="PROSITE-ProRule" id="PRU10007"/>
    </source>
</evidence>
<dbReference type="PROSITE" id="PS00687">
    <property type="entry name" value="ALDEHYDE_DEHYDR_GLU"/>
    <property type="match status" value="1"/>
</dbReference>
<evidence type="ECO:0000256" key="4">
    <source>
        <dbReference type="RuleBase" id="RU003345"/>
    </source>
</evidence>
<dbReference type="InterPro" id="IPR015590">
    <property type="entry name" value="Aldehyde_DH_dom"/>
</dbReference>
<evidence type="ECO:0000313" key="7">
    <source>
        <dbReference type="Proteomes" id="UP000295727"/>
    </source>
</evidence>
<gene>
    <name evidence="6" type="ORF">E1956_16430</name>
</gene>
<dbReference type="RefSeq" id="WP_134751040.1">
    <property type="nucleotide sequence ID" value="NZ_CP038149.1"/>
</dbReference>
<sequence>MSSAIERDWRALAQSLRIDGRAFIDGKRVDAHDGAVFADVSPADSRVLAHVSACSERDVQLAIAVARRCFDSGVWADASGRERKAVLQRWAQLVRESADELALLETLDVGKPIADTTAIDVPGTIYCLEWFAELADKRVDELVQIDKTQLGYVTREPVGVVAAIVPWNFPLQMAMWKIAPALAAGNSVVLKPSEKSPLTALRIADLARAAGLPDGVLNVLPGDGAVGQMLALHEDVDCVAFTGSTAVGKRVMECAARSNLKRVWLELGGKSPFIVMPDCPDIGHAARSAAAAIFYNAGQICTAASRLLIHTDIYDVFMQAMVDEARRFVPGDPLDIGTTMGAIVDEQHLRRVLGYIDVGRTEARLRCGGRRVRESSGGLFIEPTIFERPAATARIAREEIFGPVLTVFPFDHFDEAIALANSSDYGLGASVWTSNLRLAHEASRRLRAGMVWVNGHDDSGDMNMPFGGIAQSGNGRDNSVHALEKYTELKSTLLRLG</sequence>
<feature type="active site" evidence="3">
    <location>
        <position position="266"/>
    </location>
</feature>
<keyword evidence="2 4" id="KW-0560">Oxidoreductase</keyword>
<dbReference type="InterPro" id="IPR029510">
    <property type="entry name" value="Ald_DH_CS_GLU"/>
</dbReference>
<dbReference type="PANTHER" id="PTHR11699">
    <property type="entry name" value="ALDEHYDE DEHYDROGENASE-RELATED"/>
    <property type="match status" value="1"/>
</dbReference>
<proteinExistence type="inferred from homology"/>
<dbReference type="FunFam" id="3.40.605.10:FF:000001">
    <property type="entry name" value="Aldehyde dehydrogenase 1"/>
    <property type="match status" value="1"/>
</dbReference>
<dbReference type="InterPro" id="IPR016163">
    <property type="entry name" value="Ald_DH_C"/>
</dbReference>
<organism evidence="6 7">
    <name type="scientific">Paraburkholderia pallida</name>
    <dbReference type="NCBI Taxonomy" id="2547399"/>
    <lineage>
        <taxon>Bacteria</taxon>
        <taxon>Pseudomonadati</taxon>
        <taxon>Pseudomonadota</taxon>
        <taxon>Betaproteobacteria</taxon>
        <taxon>Burkholderiales</taxon>
        <taxon>Burkholderiaceae</taxon>
        <taxon>Paraburkholderia</taxon>
    </lineage>
</organism>
<evidence type="ECO:0000259" key="5">
    <source>
        <dbReference type="Pfam" id="PF00171"/>
    </source>
</evidence>
<dbReference type="Gene3D" id="3.40.309.10">
    <property type="entry name" value="Aldehyde Dehydrogenase, Chain A, domain 2"/>
    <property type="match status" value="1"/>
</dbReference>
<reference evidence="6 7" key="1">
    <citation type="submission" date="2019-03" db="EMBL/GenBank/DDBJ databases">
        <title>Paraburkholderia sp. 7MH5, isolated from subtropical forest soil.</title>
        <authorList>
            <person name="Gao Z.-H."/>
            <person name="Qiu L.-H."/>
        </authorList>
    </citation>
    <scope>NUCLEOTIDE SEQUENCE [LARGE SCALE GENOMIC DNA]</scope>
    <source>
        <strain evidence="6 7">7MH5</strain>
    </source>
</reference>
<dbReference type="InterPro" id="IPR016162">
    <property type="entry name" value="Ald_DH_N"/>
</dbReference>
<dbReference type="CDD" id="cd07112">
    <property type="entry name" value="ALDH_GABALDH-PuuC"/>
    <property type="match status" value="1"/>
</dbReference>
<dbReference type="GO" id="GO:0004030">
    <property type="term" value="F:aldehyde dehydrogenase [NAD(P)+] activity"/>
    <property type="evidence" value="ECO:0007669"/>
    <property type="project" value="UniProtKB-ARBA"/>
</dbReference>
<evidence type="ECO:0000256" key="1">
    <source>
        <dbReference type="ARBA" id="ARBA00009986"/>
    </source>
</evidence>
<dbReference type="AlphaFoldDB" id="A0A4P7CSD0"/>
<comment type="similarity">
    <text evidence="1 4">Belongs to the aldehyde dehydrogenase family.</text>
</comment>
<evidence type="ECO:0000256" key="2">
    <source>
        <dbReference type="ARBA" id="ARBA00023002"/>
    </source>
</evidence>
<dbReference type="OrthoDB" id="6187633at2"/>
<evidence type="ECO:0000313" key="6">
    <source>
        <dbReference type="EMBL" id="QBQ98850.1"/>
    </source>
</evidence>
<dbReference type="Proteomes" id="UP000295727">
    <property type="component" value="Chromosome 2"/>
</dbReference>
<dbReference type="SUPFAM" id="SSF53720">
    <property type="entry name" value="ALDH-like"/>
    <property type="match status" value="1"/>
</dbReference>
<dbReference type="Pfam" id="PF00171">
    <property type="entry name" value="Aldedh"/>
    <property type="match status" value="1"/>
</dbReference>
<dbReference type="FunFam" id="3.40.309.10:FF:000012">
    <property type="entry name" value="Betaine aldehyde dehydrogenase"/>
    <property type="match status" value="1"/>
</dbReference>
<dbReference type="InterPro" id="IPR016160">
    <property type="entry name" value="Ald_DH_CS_CYS"/>
</dbReference>
<dbReference type="KEGG" id="ppai:E1956_16430"/>
<dbReference type="PROSITE" id="PS00070">
    <property type="entry name" value="ALDEHYDE_DEHYDR_CYS"/>
    <property type="match status" value="1"/>
</dbReference>
<dbReference type="InterPro" id="IPR016161">
    <property type="entry name" value="Ald_DH/histidinol_DH"/>
</dbReference>
<feature type="domain" description="Aldehyde dehydrogenase" evidence="5">
    <location>
        <begin position="35"/>
        <end position="491"/>
    </location>
</feature>
<dbReference type="EMBL" id="CP038149">
    <property type="protein sequence ID" value="QBQ98850.1"/>
    <property type="molecule type" value="Genomic_DNA"/>
</dbReference>